<evidence type="ECO:0000313" key="2">
    <source>
        <dbReference type="Proteomes" id="UP000887116"/>
    </source>
</evidence>
<dbReference type="AlphaFoldDB" id="A0A8X6F4P9"/>
<dbReference type="EMBL" id="BMAO01020735">
    <property type="protein sequence ID" value="GFQ69494.1"/>
    <property type="molecule type" value="Genomic_DNA"/>
</dbReference>
<name>A0A8X6F4P9_TRICU</name>
<protein>
    <submittedName>
        <fullName evidence="1">Uncharacterized protein</fullName>
    </submittedName>
</protein>
<sequence>MLNLVIKQLPAKIENLRFDEVKGEKKPSYLESGKEVPGGDESSLLHTVTSATINICIFITVDDGAFLKRILLDCSIFFLDHNASKTFRFNG</sequence>
<organism evidence="1 2">
    <name type="scientific">Trichonephila clavata</name>
    <name type="common">Joro spider</name>
    <name type="synonym">Nephila clavata</name>
    <dbReference type="NCBI Taxonomy" id="2740835"/>
    <lineage>
        <taxon>Eukaryota</taxon>
        <taxon>Metazoa</taxon>
        <taxon>Ecdysozoa</taxon>
        <taxon>Arthropoda</taxon>
        <taxon>Chelicerata</taxon>
        <taxon>Arachnida</taxon>
        <taxon>Araneae</taxon>
        <taxon>Araneomorphae</taxon>
        <taxon>Entelegynae</taxon>
        <taxon>Araneoidea</taxon>
        <taxon>Nephilidae</taxon>
        <taxon>Trichonephila</taxon>
    </lineage>
</organism>
<comment type="caution">
    <text evidence="1">The sequence shown here is derived from an EMBL/GenBank/DDBJ whole genome shotgun (WGS) entry which is preliminary data.</text>
</comment>
<dbReference type="Proteomes" id="UP000887116">
    <property type="component" value="Unassembled WGS sequence"/>
</dbReference>
<accession>A0A8X6F4P9</accession>
<proteinExistence type="predicted"/>
<keyword evidence="2" id="KW-1185">Reference proteome</keyword>
<gene>
    <name evidence="1" type="ORF">TNCT_571161</name>
</gene>
<evidence type="ECO:0000313" key="1">
    <source>
        <dbReference type="EMBL" id="GFQ69494.1"/>
    </source>
</evidence>
<reference evidence="1" key="1">
    <citation type="submission" date="2020-07" db="EMBL/GenBank/DDBJ databases">
        <title>Multicomponent nature underlies the extraordinary mechanical properties of spider dragline silk.</title>
        <authorList>
            <person name="Kono N."/>
            <person name="Nakamura H."/>
            <person name="Mori M."/>
            <person name="Yoshida Y."/>
            <person name="Ohtoshi R."/>
            <person name="Malay A.D."/>
            <person name="Moran D.A.P."/>
            <person name="Tomita M."/>
            <person name="Numata K."/>
            <person name="Arakawa K."/>
        </authorList>
    </citation>
    <scope>NUCLEOTIDE SEQUENCE</scope>
</reference>